<dbReference type="InterPro" id="IPR001173">
    <property type="entry name" value="Glyco_trans_2-like"/>
</dbReference>
<dbReference type="EMBL" id="QRCT01000050">
    <property type="protein sequence ID" value="RDU22147.1"/>
    <property type="molecule type" value="Genomic_DNA"/>
</dbReference>
<name>A0A371ARF0_9FIRM</name>
<dbReference type="AlphaFoldDB" id="A0A371ARF0"/>
<protein>
    <submittedName>
        <fullName evidence="2">Glycosyltransferase family 2 protein</fullName>
    </submittedName>
</protein>
<dbReference type="InterPro" id="IPR050834">
    <property type="entry name" value="Glycosyltransf_2"/>
</dbReference>
<organism evidence="2 3">
    <name type="scientific">Anaerosacchariphilus polymeriproducens</name>
    <dbReference type="NCBI Taxonomy" id="1812858"/>
    <lineage>
        <taxon>Bacteria</taxon>
        <taxon>Bacillati</taxon>
        <taxon>Bacillota</taxon>
        <taxon>Clostridia</taxon>
        <taxon>Lachnospirales</taxon>
        <taxon>Lachnospiraceae</taxon>
        <taxon>Anaerosacchariphilus</taxon>
    </lineage>
</organism>
<comment type="caution">
    <text evidence="2">The sequence shown here is derived from an EMBL/GenBank/DDBJ whole genome shotgun (WGS) entry which is preliminary data.</text>
</comment>
<dbReference type="GO" id="GO:0044010">
    <property type="term" value="P:single-species biofilm formation"/>
    <property type="evidence" value="ECO:0007669"/>
    <property type="project" value="TreeGrafter"/>
</dbReference>
<proteinExistence type="predicted"/>
<dbReference type="PANTHER" id="PTHR43685:SF13">
    <property type="entry name" value="O ANTIGEN BIOSYNTHESIS RHAMNOSYLTRANSFERASE RFBN"/>
    <property type="match status" value="1"/>
</dbReference>
<dbReference type="OrthoDB" id="9790005at2"/>
<dbReference type="GO" id="GO:0016740">
    <property type="term" value="F:transferase activity"/>
    <property type="evidence" value="ECO:0007669"/>
    <property type="project" value="UniProtKB-KW"/>
</dbReference>
<dbReference type="Pfam" id="PF00535">
    <property type="entry name" value="Glycos_transf_2"/>
    <property type="match status" value="1"/>
</dbReference>
<dbReference type="InterPro" id="IPR029044">
    <property type="entry name" value="Nucleotide-diphossugar_trans"/>
</dbReference>
<evidence type="ECO:0000313" key="2">
    <source>
        <dbReference type="EMBL" id="RDU22147.1"/>
    </source>
</evidence>
<dbReference type="Proteomes" id="UP000255036">
    <property type="component" value="Unassembled WGS sequence"/>
</dbReference>
<evidence type="ECO:0000259" key="1">
    <source>
        <dbReference type="Pfam" id="PF00535"/>
    </source>
</evidence>
<keyword evidence="3" id="KW-1185">Reference proteome</keyword>
<dbReference type="Gene3D" id="3.90.550.10">
    <property type="entry name" value="Spore Coat Polysaccharide Biosynthesis Protein SpsA, Chain A"/>
    <property type="match status" value="1"/>
</dbReference>
<dbReference type="CDD" id="cd00761">
    <property type="entry name" value="Glyco_tranf_GTA_type"/>
    <property type="match status" value="1"/>
</dbReference>
<evidence type="ECO:0000313" key="3">
    <source>
        <dbReference type="Proteomes" id="UP000255036"/>
    </source>
</evidence>
<accession>A0A371ARF0</accession>
<feature type="domain" description="Glycosyltransferase 2-like" evidence="1">
    <location>
        <begin position="8"/>
        <end position="174"/>
    </location>
</feature>
<gene>
    <name evidence="2" type="ORF">DWV06_16590</name>
</gene>
<dbReference type="RefSeq" id="WP_115483328.1">
    <property type="nucleotide sequence ID" value="NZ_QRCT01000050.1"/>
</dbReference>
<reference evidence="2 3" key="1">
    <citation type="submission" date="2018-07" db="EMBL/GenBank/DDBJ databases">
        <title>Anaerosacharophilus polymeroproducens gen. nov. sp. nov., an anaerobic bacterium isolated from salt field.</title>
        <authorList>
            <person name="Kim W."/>
            <person name="Yang S.-H."/>
            <person name="Oh J."/>
            <person name="Lee J.-H."/>
            <person name="Kwon K.K."/>
        </authorList>
    </citation>
    <scope>NUCLEOTIDE SEQUENCE [LARGE SCALE GENOMIC DNA]</scope>
    <source>
        <strain evidence="2 3">MCWD5</strain>
    </source>
</reference>
<sequence>MNQYTVDVVIPTYQPDITFITLLERLDKQTYPINEIIIMNTEESFWKESDYPEQMNRKVFHLFKKDFDHGAVRAEAALKSKADIILFMTQDAVPKNKYLVENLIKAFDDNDVGAAYARQLPRINCKMIEAYTRNFNYPGNSCTKSLEDIEELGIKTFFCSNVCAAYRKDIYMELGGFERRTIFNEDMIYAGKMVQSGMKIAYVAEAEVIHSHNYSYIEYFKRNFDLAVSQKEHPEVFENVRSESEGIKMVRQTAHYLYKNKKSWMIVDLILQSGFKWLGYKLGKSYNKLPRELIRRCTMNQTYWEHQ</sequence>
<keyword evidence="2" id="KW-0808">Transferase</keyword>
<dbReference type="SUPFAM" id="SSF53448">
    <property type="entry name" value="Nucleotide-diphospho-sugar transferases"/>
    <property type="match status" value="1"/>
</dbReference>
<dbReference type="PANTHER" id="PTHR43685">
    <property type="entry name" value="GLYCOSYLTRANSFERASE"/>
    <property type="match status" value="1"/>
</dbReference>